<evidence type="ECO:0000313" key="8">
    <source>
        <dbReference type="Proteomes" id="UP000704467"/>
    </source>
</evidence>
<dbReference type="CDD" id="cd06583">
    <property type="entry name" value="PGRP"/>
    <property type="match status" value="1"/>
</dbReference>
<dbReference type="SMART" id="SM00644">
    <property type="entry name" value="Ami_2"/>
    <property type="match status" value="1"/>
</dbReference>
<keyword evidence="4" id="KW-0378">Hydrolase</keyword>
<dbReference type="InterPro" id="IPR036505">
    <property type="entry name" value="Amidase/PGRP_sf"/>
</dbReference>
<dbReference type="SUPFAM" id="SSF55846">
    <property type="entry name" value="N-acetylmuramoyl-L-alanine amidase-like"/>
    <property type="match status" value="1"/>
</dbReference>
<dbReference type="Pfam" id="PF01471">
    <property type="entry name" value="PG_binding_1"/>
    <property type="match status" value="1"/>
</dbReference>
<name>A0ABX1DI55_9HYPH</name>
<evidence type="ECO:0000259" key="6">
    <source>
        <dbReference type="SMART" id="SM00644"/>
    </source>
</evidence>
<comment type="catalytic activity">
    <reaction evidence="1">
        <text>Hydrolyzes the link between N-acetylmuramoyl residues and L-amino acid residues in certain cell-wall glycopeptides.</text>
        <dbReference type="EC" id="3.5.1.28"/>
    </reaction>
</comment>
<keyword evidence="8" id="KW-1185">Reference proteome</keyword>
<dbReference type="SUPFAM" id="SSF47090">
    <property type="entry name" value="PGBD-like"/>
    <property type="match status" value="1"/>
</dbReference>
<dbReference type="Pfam" id="PF01510">
    <property type="entry name" value="Amidase_2"/>
    <property type="match status" value="1"/>
</dbReference>
<protein>
    <recommendedName>
        <fullName evidence="3">N-acetylmuramoyl-L-alanine amidase</fullName>
        <ecNumber evidence="3">3.5.1.28</ecNumber>
    </recommendedName>
</protein>
<evidence type="ECO:0000256" key="1">
    <source>
        <dbReference type="ARBA" id="ARBA00001561"/>
    </source>
</evidence>
<dbReference type="InterPro" id="IPR036365">
    <property type="entry name" value="PGBD-like_sf"/>
</dbReference>
<dbReference type="Gene3D" id="1.10.101.10">
    <property type="entry name" value="PGBD-like superfamily/PGBD"/>
    <property type="match status" value="1"/>
</dbReference>
<dbReference type="InterPro" id="IPR051206">
    <property type="entry name" value="NAMLAA_amidase_2"/>
</dbReference>
<proteinExistence type="inferred from homology"/>
<evidence type="ECO:0000256" key="4">
    <source>
        <dbReference type="ARBA" id="ARBA00022801"/>
    </source>
</evidence>
<evidence type="ECO:0000256" key="2">
    <source>
        <dbReference type="ARBA" id="ARBA00007553"/>
    </source>
</evidence>
<accession>A0ABX1DI55</accession>
<dbReference type="PANTHER" id="PTHR30417:SF1">
    <property type="entry name" value="N-ACETYLMURAMOYL-L-ALANINE AMIDASE AMID"/>
    <property type="match status" value="1"/>
</dbReference>
<dbReference type="Gene3D" id="3.40.80.10">
    <property type="entry name" value="Peptidoglycan recognition protein-like"/>
    <property type="match status" value="1"/>
</dbReference>
<evidence type="ECO:0000256" key="3">
    <source>
        <dbReference type="ARBA" id="ARBA00011901"/>
    </source>
</evidence>
<keyword evidence="5" id="KW-0961">Cell wall biogenesis/degradation</keyword>
<evidence type="ECO:0000256" key="5">
    <source>
        <dbReference type="ARBA" id="ARBA00023316"/>
    </source>
</evidence>
<dbReference type="InterPro" id="IPR002477">
    <property type="entry name" value="Peptidoglycan-bd-like"/>
</dbReference>
<comment type="similarity">
    <text evidence="2">Belongs to the N-acetylmuramoyl-L-alanine amidase 2 family.</text>
</comment>
<dbReference type="PANTHER" id="PTHR30417">
    <property type="entry name" value="N-ACETYLMURAMOYL-L-ALANINE AMIDASE AMID"/>
    <property type="match status" value="1"/>
</dbReference>
<dbReference type="EMBL" id="JAAVLN010000001">
    <property type="protein sequence ID" value="NKC02574.1"/>
    <property type="molecule type" value="Genomic_DNA"/>
</dbReference>
<sequence length="273" mass="30279">MQETSGATEFRDEDQDLAELALEQADFAGAALDPSPNFGPRRDGKTPVYLILHYTGLATAQEAVDILKSPEMQVSAHYLVHEDGQVAQMVSEKARAWHAGKSFWKGETDINSASIGIEIVNPGNLEDYPPFKDAQIEAVIRLCRDICERYAILPENVLAHSDIAPARKTDPGHNFPWKRLHEAGIGHFIEPTPIRGGRFFARGEQGQPVEALQSMLALYGYGIEITGIFDEATEIVVKAFQRHFRTQNVDGVADVSTIDTLYRLIFSRQNVTA</sequence>
<organism evidence="7 8">
    <name type="scientific">Brucella haematophila</name>
    <dbReference type="NCBI Taxonomy" id="419474"/>
    <lineage>
        <taxon>Bacteria</taxon>
        <taxon>Pseudomonadati</taxon>
        <taxon>Pseudomonadota</taxon>
        <taxon>Alphaproteobacteria</taxon>
        <taxon>Hyphomicrobiales</taxon>
        <taxon>Brucellaceae</taxon>
        <taxon>Brucella/Ochrobactrum group</taxon>
        <taxon>Brucella</taxon>
    </lineage>
</organism>
<comment type="caution">
    <text evidence="7">The sequence shown here is derived from an EMBL/GenBank/DDBJ whole genome shotgun (WGS) entry which is preliminary data.</text>
</comment>
<evidence type="ECO:0000313" key="7">
    <source>
        <dbReference type="EMBL" id="NKC02574.1"/>
    </source>
</evidence>
<gene>
    <name evidence="7" type="ORF">HED55_01625</name>
</gene>
<reference evidence="7 8" key="1">
    <citation type="submission" date="2020-03" db="EMBL/GenBank/DDBJ databases">
        <title>Whole genome sequencing of clinical and environmental type strains of Ochrobactrum.</title>
        <authorList>
            <person name="Dharne M."/>
        </authorList>
    </citation>
    <scope>NUCLEOTIDE SEQUENCE [LARGE SCALE GENOMIC DNA]</scope>
    <source>
        <strain evidence="7 8">CIP 109452</strain>
    </source>
</reference>
<dbReference type="Proteomes" id="UP000704467">
    <property type="component" value="Unassembled WGS sequence"/>
</dbReference>
<dbReference type="InterPro" id="IPR036366">
    <property type="entry name" value="PGBDSf"/>
</dbReference>
<feature type="domain" description="N-acetylmuramoyl-L-alanine amidase" evidence="6">
    <location>
        <begin position="35"/>
        <end position="172"/>
    </location>
</feature>
<dbReference type="InterPro" id="IPR002502">
    <property type="entry name" value="Amidase_domain"/>
</dbReference>
<dbReference type="EC" id="3.5.1.28" evidence="3"/>